<feature type="domain" description="Calcineurin-like phosphoesterase" evidence="1">
    <location>
        <begin position="25"/>
        <end position="122"/>
    </location>
</feature>
<dbReference type="Pfam" id="PF00149">
    <property type="entry name" value="Metallophos"/>
    <property type="match status" value="1"/>
</dbReference>
<dbReference type="OrthoDB" id="9795838at2"/>
<dbReference type="NCBIfam" id="TIGR04123">
    <property type="entry name" value="P_estr_lig_assc"/>
    <property type="match status" value="1"/>
</dbReference>
<dbReference type="EMBL" id="FQWQ01000004">
    <property type="protein sequence ID" value="SHH74084.1"/>
    <property type="molecule type" value="Genomic_DNA"/>
</dbReference>
<dbReference type="SUPFAM" id="SSF56300">
    <property type="entry name" value="Metallo-dependent phosphatases"/>
    <property type="match status" value="1"/>
</dbReference>
<evidence type="ECO:0000313" key="3">
    <source>
        <dbReference type="Proteomes" id="UP000184212"/>
    </source>
</evidence>
<dbReference type="STRING" id="947013.SAMN04488109_5073"/>
<dbReference type="InterPro" id="IPR026336">
    <property type="entry name" value="PdeM-like"/>
</dbReference>
<dbReference type="PIRSF" id="PIRSF000887">
    <property type="entry name" value="Pesterase_MJ0037"/>
    <property type="match status" value="1"/>
</dbReference>
<gene>
    <name evidence="2" type="ORF">SAMN04488109_5073</name>
</gene>
<dbReference type="InterPro" id="IPR004843">
    <property type="entry name" value="Calcineurin-like_PHP"/>
</dbReference>
<dbReference type="GO" id="GO:0016787">
    <property type="term" value="F:hydrolase activity"/>
    <property type="evidence" value="ECO:0007669"/>
    <property type="project" value="InterPro"/>
</dbReference>
<evidence type="ECO:0000313" key="2">
    <source>
        <dbReference type="EMBL" id="SHH74084.1"/>
    </source>
</evidence>
<proteinExistence type="predicted"/>
<dbReference type="InterPro" id="IPR024173">
    <property type="entry name" value="Pesterase_MJ0037-like"/>
</dbReference>
<organism evidence="2 3">
    <name type="scientific">Chryseolinea serpens</name>
    <dbReference type="NCBI Taxonomy" id="947013"/>
    <lineage>
        <taxon>Bacteria</taxon>
        <taxon>Pseudomonadati</taxon>
        <taxon>Bacteroidota</taxon>
        <taxon>Cytophagia</taxon>
        <taxon>Cytophagales</taxon>
        <taxon>Fulvivirgaceae</taxon>
        <taxon>Chryseolinea</taxon>
    </lineage>
</organism>
<dbReference type="Gene3D" id="3.60.21.10">
    <property type="match status" value="1"/>
</dbReference>
<sequence length="214" mass="24534">MEMEILGERLRLYPQKAVFWPGKEILFIADLHVGKINHFRRSGIPLPVKANDRNIELLMDLIQATHPKRVICLGDLFHSHYNPEWEVFGEVVKHFSHISFELVMGNHDIMSEIQYSRKGILLHDELRIDPFIFTHHPMEEVEEGAYNLAGHIHPGVSLRGKGRQSLTLPCFYFGSCAGLLPAFGMFTGLARIHPKKDDNVFIILEDKIMKVNPS</sequence>
<reference evidence="2 3" key="1">
    <citation type="submission" date="2016-11" db="EMBL/GenBank/DDBJ databases">
        <authorList>
            <person name="Jaros S."/>
            <person name="Januszkiewicz K."/>
            <person name="Wedrychowicz H."/>
        </authorList>
    </citation>
    <scope>NUCLEOTIDE SEQUENCE [LARGE SCALE GENOMIC DNA]</scope>
    <source>
        <strain evidence="2 3">DSM 24574</strain>
    </source>
</reference>
<protein>
    <submittedName>
        <fullName evidence="2">Putative phosphoesterase</fullName>
    </submittedName>
</protein>
<dbReference type="PANTHER" id="PTHR39323">
    <property type="entry name" value="BLR1149 PROTEIN"/>
    <property type="match status" value="1"/>
</dbReference>
<dbReference type="InterPro" id="IPR029052">
    <property type="entry name" value="Metallo-depent_PP-like"/>
</dbReference>
<dbReference type="Proteomes" id="UP000184212">
    <property type="component" value="Unassembled WGS sequence"/>
</dbReference>
<keyword evidence="3" id="KW-1185">Reference proteome</keyword>
<evidence type="ECO:0000259" key="1">
    <source>
        <dbReference type="Pfam" id="PF00149"/>
    </source>
</evidence>
<dbReference type="AlphaFoldDB" id="A0A1M5VG58"/>
<accession>A0A1M5VG58</accession>
<dbReference type="PANTHER" id="PTHR39323:SF1">
    <property type="entry name" value="BLR1149 PROTEIN"/>
    <property type="match status" value="1"/>
</dbReference>
<name>A0A1M5VG58_9BACT</name>